<feature type="region of interest" description="Disordered" evidence="1">
    <location>
        <begin position="35"/>
        <end position="67"/>
    </location>
</feature>
<dbReference type="AlphaFoldDB" id="A0A7J9H618"/>
<dbReference type="OrthoDB" id="10499122at2759"/>
<evidence type="ECO:0000313" key="2">
    <source>
        <dbReference type="EMBL" id="MBA0805058.1"/>
    </source>
</evidence>
<feature type="compositionally biased region" description="Acidic residues" evidence="1">
    <location>
        <begin position="55"/>
        <end position="67"/>
    </location>
</feature>
<reference evidence="2 3" key="1">
    <citation type="journal article" date="2019" name="Genome Biol. Evol.">
        <title>Insights into the evolution of the New World diploid cottons (Gossypium, subgenus Houzingenia) based on genome sequencing.</title>
        <authorList>
            <person name="Grover C.E."/>
            <person name="Arick M.A. 2nd"/>
            <person name="Thrash A."/>
            <person name="Conover J.L."/>
            <person name="Sanders W.S."/>
            <person name="Peterson D.G."/>
            <person name="Frelichowski J.E."/>
            <person name="Scheffler J.A."/>
            <person name="Scheffler B.E."/>
            <person name="Wendel J.F."/>
        </authorList>
    </citation>
    <scope>NUCLEOTIDE SEQUENCE [LARGE SCALE GENOMIC DNA]</scope>
    <source>
        <strain evidence="2">0</strain>
        <tissue evidence="2">Leaf</tissue>
    </source>
</reference>
<protein>
    <submittedName>
        <fullName evidence="2">Uncharacterized protein</fullName>
    </submittedName>
</protein>
<dbReference type="EMBL" id="JABFAD010000008">
    <property type="protein sequence ID" value="MBA0805058.1"/>
    <property type="molecule type" value="Genomic_DNA"/>
</dbReference>
<evidence type="ECO:0000256" key="1">
    <source>
        <dbReference type="SAM" id="MobiDB-lite"/>
    </source>
</evidence>
<comment type="caution">
    <text evidence="2">The sequence shown here is derived from an EMBL/GenBank/DDBJ whole genome shotgun (WGS) entry which is preliminary data.</text>
</comment>
<feature type="compositionally biased region" description="Basic and acidic residues" evidence="1">
    <location>
        <begin position="44"/>
        <end position="54"/>
    </location>
</feature>
<proteinExistence type="predicted"/>
<organism evidence="2 3">
    <name type="scientific">Gossypium harknessii</name>
    <dbReference type="NCBI Taxonomy" id="34285"/>
    <lineage>
        <taxon>Eukaryota</taxon>
        <taxon>Viridiplantae</taxon>
        <taxon>Streptophyta</taxon>
        <taxon>Embryophyta</taxon>
        <taxon>Tracheophyta</taxon>
        <taxon>Spermatophyta</taxon>
        <taxon>Magnoliopsida</taxon>
        <taxon>eudicotyledons</taxon>
        <taxon>Gunneridae</taxon>
        <taxon>Pentapetalae</taxon>
        <taxon>rosids</taxon>
        <taxon>malvids</taxon>
        <taxon>Malvales</taxon>
        <taxon>Malvaceae</taxon>
        <taxon>Malvoideae</taxon>
        <taxon>Gossypium</taxon>
    </lineage>
</organism>
<sequence length="67" mass="7898">MVPILQEFYASLQDEESRKVDGRTWETILDMFGLTYPEQEGEEQNSKEEEGTKEGEEDDEMDFEEDD</sequence>
<gene>
    <name evidence="2" type="ORF">Gohar_004603</name>
</gene>
<evidence type="ECO:0000313" key="3">
    <source>
        <dbReference type="Proteomes" id="UP000593560"/>
    </source>
</evidence>
<keyword evidence="3" id="KW-1185">Reference proteome</keyword>
<dbReference type="Proteomes" id="UP000593560">
    <property type="component" value="Unassembled WGS sequence"/>
</dbReference>
<accession>A0A7J9H618</accession>
<name>A0A7J9H618_9ROSI</name>